<reference evidence="6" key="2">
    <citation type="submission" date="2020-03" db="EMBL/GenBank/DDBJ databases">
        <title>Complete Genome Sequences of Extremely Thermoacidophilic, Metal-Mobilizing Type-Strain Members of the Archaeal Family Sulfolobaceae: Acidianus brierleyi DSM-1651T, Acidianus sulfidivorans DSM-18786T, Metallosphaera hakonensis DSM-7519T, and Metallosphaera prunae DSM-10039T.</title>
        <authorList>
            <person name="Counts J.A."/>
            <person name="Kelly R.M."/>
        </authorList>
    </citation>
    <scope>NUCLEOTIDE SEQUENCE [LARGE SCALE GENOMIC DNA]</scope>
    <source>
        <strain evidence="6">HO1-1</strain>
    </source>
</reference>
<evidence type="ECO:0000256" key="1">
    <source>
        <dbReference type="ARBA" id="ARBA00022448"/>
    </source>
</evidence>
<keyword evidence="2" id="KW-0547">Nucleotide-binding</keyword>
<dbReference type="GO" id="GO:0005524">
    <property type="term" value="F:ATP binding"/>
    <property type="evidence" value="ECO:0007669"/>
    <property type="project" value="UniProtKB-KW"/>
</dbReference>
<dbReference type="EMBL" id="CP029287">
    <property type="protein sequence ID" value="AWR98422.1"/>
    <property type="molecule type" value="Genomic_DNA"/>
</dbReference>
<reference evidence="6" key="3">
    <citation type="submission" date="2020-03" db="EMBL/GenBank/DDBJ databases">
        <title>Sequencing and Assembly of Multiple Reported Metal-Biooxidizing Members of the Extremely Thermoacidophilic Archaeal Family Sulfolobaceae.</title>
        <authorList>
            <person name="Counts J.A."/>
            <person name="Kelly R.M."/>
        </authorList>
    </citation>
    <scope>NUCLEOTIDE SEQUENCE [LARGE SCALE GENOMIC DNA]</scope>
    <source>
        <strain evidence="6">HO1-1</strain>
    </source>
</reference>
<dbReference type="InterPro" id="IPR027417">
    <property type="entry name" value="P-loop_NTPase"/>
</dbReference>
<organism evidence="5 6">
    <name type="scientific">Metallosphaera hakonensis JCM 8857 = DSM 7519</name>
    <dbReference type="NCBI Taxonomy" id="1293036"/>
    <lineage>
        <taxon>Archaea</taxon>
        <taxon>Thermoproteota</taxon>
        <taxon>Thermoprotei</taxon>
        <taxon>Sulfolobales</taxon>
        <taxon>Sulfolobaceae</taxon>
        <taxon>Metallosphaera</taxon>
    </lineage>
</organism>
<dbReference type="GeneID" id="36833757"/>
<keyword evidence="6" id="KW-1185">Reference proteome</keyword>
<gene>
    <name evidence="5" type="ORF">DFR87_00405</name>
</gene>
<dbReference type="Gene3D" id="3.40.50.300">
    <property type="entry name" value="P-loop containing nucleotide triphosphate hydrolases"/>
    <property type="match status" value="1"/>
</dbReference>
<dbReference type="RefSeq" id="WP_110368664.1">
    <property type="nucleotide sequence ID" value="NZ_CP029287.2"/>
</dbReference>
<dbReference type="InterPro" id="IPR050763">
    <property type="entry name" value="ABC_transporter_ATP-binding"/>
</dbReference>
<feature type="domain" description="ABC transporter" evidence="4">
    <location>
        <begin position="2"/>
        <end position="236"/>
    </location>
</feature>
<keyword evidence="1" id="KW-0813">Transport</keyword>
<accession>A0A2U9IQW5</accession>
<dbReference type="PANTHER" id="PTHR42711">
    <property type="entry name" value="ABC TRANSPORTER ATP-BINDING PROTEIN"/>
    <property type="match status" value="1"/>
</dbReference>
<evidence type="ECO:0000313" key="5">
    <source>
        <dbReference type="EMBL" id="AWR98422.1"/>
    </source>
</evidence>
<dbReference type="Pfam" id="PF00005">
    <property type="entry name" value="ABC_tran"/>
    <property type="match status" value="1"/>
</dbReference>
<evidence type="ECO:0000256" key="3">
    <source>
        <dbReference type="ARBA" id="ARBA00022840"/>
    </source>
</evidence>
<sequence>MILAEDISKTFHVKGREIQALKDITFQVNKGEICGLVGHNGAGKTTLVKILSTLIVPDKGRAEIEGYDVVREAKVVRKLLGVMTVSERAFYYRLTGLENLIFFASIKGLSLGMAKSRALHLLELVGLRDWKDIPYMKYSTGMARKLALARALIGDPPVILMDEPTLGMDPISSREFRRLVEEIARDKTILMTSHNMIEVEDLADKVVILNRGRLIASGSPDELKDRIGVMRVLRSRDANPSLRKFVVGFSDGYFILRVPDGVSVEGEEIRKEPATLEDVFVSLTEEADSTTNRSRGGGWRRWAS</sequence>
<evidence type="ECO:0000256" key="2">
    <source>
        <dbReference type="ARBA" id="ARBA00022741"/>
    </source>
</evidence>
<evidence type="ECO:0000259" key="4">
    <source>
        <dbReference type="PROSITE" id="PS50893"/>
    </source>
</evidence>
<reference evidence="5 6" key="1">
    <citation type="submission" date="2018-05" db="EMBL/GenBank/DDBJ databases">
        <title>Complete Genome Sequences of Extremely Thermoacidophilic, Metal-Mobilizing Type-Strain Members of the Archaeal Family Sulfolobaceae: Acidianus brierleyi DSM-1651T, Acidianus sulfidivorans DSM-18786T, Metallosphaera hakonensis DSM-7519T, and Metallosphaera prunae DSM-10039T.</title>
        <authorList>
            <person name="Counts J.A."/>
            <person name="Kelly R.M."/>
        </authorList>
    </citation>
    <scope>NUCLEOTIDE SEQUENCE [LARGE SCALE GENOMIC DNA]</scope>
    <source>
        <strain evidence="5 6">HO1-1</strain>
    </source>
</reference>
<dbReference type="OrthoDB" id="87732at2157"/>
<dbReference type="PANTHER" id="PTHR42711:SF18">
    <property type="entry name" value="ABC TRANSPORTER, ATP-BINDING PROTEIN"/>
    <property type="match status" value="1"/>
</dbReference>
<dbReference type="Proteomes" id="UP000247586">
    <property type="component" value="Chromosome"/>
</dbReference>
<name>A0A2U9IQW5_9CREN</name>
<dbReference type="InterPro" id="IPR003593">
    <property type="entry name" value="AAA+_ATPase"/>
</dbReference>
<dbReference type="InterPro" id="IPR003439">
    <property type="entry name" value="ABC_transporter-like_ATP-bd"/>
</dbReference>
<dbReference type="SMART" id="SM00382">
    <property type="entry name" value="AAA"/>
    <property type="match status" value="1"/>
</dbReference>
<dbReference type="STRING" id="1293036.GCA_001315825_03268"/>
<dbReference type="AlphaFoldDB" id="A0A2U9IQW5"/>
<protein>
    <submittedName>
        <fullName evidence="5">ABC transporter ATP-binding protein</fullName>
    </submittedName>
</protein>
<dbReference type="PROSITE" id="PS50893">
    <property type="entry name" value="ABC_TRANSPORTER_2"/>
    <property type="match status" value="1"/>
</dbReference>
<dbReference type="CDD" id="cd03263">
    <property type="entry name" value="ABC_subfamily_A"/>
    <property type="match status" value="1"/>
</dbReference>
<dbReference type="SUPFAM" id="SSF52540">
    <property type="entry name" value="P-loop containing nucleoside triphosphate hydrolases"/>
    <property type="match status" value="1"/>
</dbReference>
<dbReference type="KEGG" id="mhk:DFR87_00405"/>
<proteinExistence type="predicted"/>
<keyword evidence="3 5" id="KW-0067">ATP-binding</keyword>
<evidence type="ECO:0000313" key="6">
    <source>
        <dbReference type="Proteomes" id="UP000247586"/>
    </source>
</evidence>
<dbReference type="GO" id="GO:0016887">
    <property type="term" value="F:ATP hydrolysis activity"/>
    <property type="evidence" value="ECO:0007669"/>
    <property type="project" value="InterPro"/>
</dbReference>